<dbReference type="InterPro" id="IPR034733">
    <property type="entry name" value="AcCoA_carboxyl_beta"/>
</dbReference>
<dbReference type="Pfam" id="PF01039">
    <property type="entry name" value="Carboxyl_trans"/>
    <property type="match status" value="1"/>
</dbReference>
<evidence type="ECO:0000256" key="2">
    <source>
        <dbReference type="ARBA" id="ARBA00026116"/>
    </source>
</evidence>
<evidence type="ECO:0000256" key="4">
    <source>
        <dbReference type="ARBA" id="ARBA00031404"/>
    </source>
</evidence>
<sequence length="544" mass="58348">MEGFVASRNAFPHIPAVLDLRAAQFQANRNAWESVLDKFSDASRAAAAEGAPRSLQTHQGRGQLLARDRIALLLDPDSPFLELCTFAGYGLDESSPCASLIAGIGSVCSQPCLILSHIPTQSGGAWNKLTVPKQNRVTEIATENGLPIIALVQSAGVFLPQQFDVFHAGGQIFRDLSRRSQLGQKSCAIVFGSSTAGGAYHPALSDYSIFVRDQAQVFLGGPPLVKMATGEVIGAEELGGANTHATITGLADQIASDEFDAIRKSREWVSSLEASMPASLNEATPLPPRYSAEDLLSLVDTDIRKPFDMKEVLLRIVDDSRLSLFKPSYGRNLITAFAQIAGHVVGLVANQVPVINPDEASKGAQFIRVCNQQNVPIVFLHNVTGFMVGSKAEHAAIIKKGAQMVSAVSCSTVPHISIILGASYGAGNYAMCGRSFKPRFLFTWPTGRCSVMGPDQLAGVMQTVQANSAKAKGITLDAKEVASHTERFRAGVQRDSECYRTSAALLDDGVIDPRDTRDVLAMCLEVVKVRSVQGTESFRTLARM</sequence>
<dbReference type="SUPFAM" id="SSF52096">
    <property type="entry name" value="ClpP/crotonase"/>
    <property type="match status" value="2"/>
</dbReference>
<dbReference type="EMBL" id="JAVFHQ010000106">
    <property type="protein sequence ID" value="KAK4539249.1"/>
    <property type="molecule type" value="Genomic_DNA"/>
</dbReference>
<dbReference type="InterPro" id="IPR011762">
    <property type="entry name" value="COA_CT_N"/>
</dbReference>
<dbReference type="AlphaFoldDB" id="A0AAV9J3A4"/>
<dbReference type="GO" id="GO:0004485">
    <property type="term" value="F:methylcrotonoyl-CoA carboxylase activity"/>
    <property type="evidence" value="ECO:0007669"/>
    <property type="project" value="UniProtKB-EC"/>
</dbReference>
<evidence type="ECO:0000256" key="5">
    <source>
        <dbReference type="ARBA" id="ARBA00052347"/>
    </source>
</evidence>
<evidence type="ECO:0000313" key="8">
    <source>
        <dbReference type="EMBL" id="KAK4539249.1"/>
    </source>
</evidence>
<dbReference type="PANTHER" id="PTHR22855:SF46">
    <property type="entry name" value="METHYLCROTONOYL-COA CARBOXYLASE"/>
    <property type="match status" value="1"/>
</dbReference>
<evidence type="ECO:0000313" key="9">
    <source>
        <dbReference type="Proteomes" id="UP001324427"/>
    </source>
</evidence>
<dbReference type="Gene3D" id="3.90.226.10">
    <property type="entry name" value="2-enoyl-CoA Hydratase, Chain A, domain 1"/>
    <property type="match status" value="2"/>
</dbReference>
<proteinExistence type="predicted"/>
<name>A0AAV9J3A4_9PEZI</name>
<accession>A0AAV9J3A4</accession>
<dbReference type="FunFam" id="3.90.226.10:FF:000030">
    <property type="entry name" value="Acetyl-CoA carboxylase carboxyltransferase subunit"/>
    <property type="match status" value="1"/>
</dbReference>
<evidence type="ECO:0000259" key="6">
    <source>
        <dbReference type="PROSITE" id="PS50980"/>
    </source>
</evidence>
<dbReference type="EC" id="6.4.1.4" evidence="2"/>
<dbReference type="FunFam" id="3.90.226.10:FF:000021">
    <property type="entry name" value="Acetyl-CoA carboxylase carboxyltransferase subunit"/>
    <property type="match status" value="1"/>
</dbReference>
<keyword evidence="9" id="KW-1185">Reference proteome</keyword>
<organism evidence="8 9">
    <name type="scientific">Oleoguttula mirabilis</name>
    <dbReference type="NCBI Taxonomy" id="1507867"/>
    <lineage>
        <taxon>Eukaryota</taxon>
        <taxon>Fungi</taxon>
        <taxon>Dikarya</taxon>
        <taxon>Ascomycota</taxon>
        <taxon>Pezizomycotina</taxon>
        <taxon>Dothideomycetes</taxon>
        <taxon>Dothideomycetidae</taxon>
        <taxon>Mycosphaerellales</taxon>
        <taxon>Teratosphaeriaceae</taxon>
        <taxon>Oleoguttula</taxon>
    </lineage>
</organism>
<dbReference type="InterPro" id="IPR029045">
    <property type="entry name" value="ClpP/crotonase-like_dom_sf"/>
</dbReference>
<dbReference type="PROSITE" id="PS50980">
    <property type="entry name" value="COA_CT_NTER"/>
    <property type="match status" value="1"/>
</dbReference>
<gene>
    <name evidence="8" type="ORF">LTR36_000855</name>
</gene>
<protein>
    <recommendedName>
        <fullName evidence="2">methylcrotonoyl-CoA carboxylase</fullName>
        <ecNumber evidence="2">6.4.1.4</ecNumber>
    </recommendedName>
    <alternativeName>
        <fullName evidence="4">3-methylcrotonyl-CoA carboxylase 2</fullName>
    </alternativeName>
    <alternativeName>
        <fullName evidence="3">3-methylcrotonyl-CoA:carbon dioxide ligase subunit beta</fullName>
    </alternativeName>
</protein>
<reference evidence="8 9" key="1">
    <citation type="submission" date="2021-11" db="EMBL/GenBank/DDBJ databases">
        <title>Black yeast isolated from Biological Soil Crust.</title>
        <authorList>
            <person name="Kurbessoian T."/>
        </authorList>
    </citation>
    <scope>NUCLEOTIDE SEQUENCE [LARGE SCALE GENOMIC DNA]</scope>
    <source>
        <strain evidence="8 9">CCFEE 5522</strain>
    </source>
</reference>
<feature type="domain" description="CoA carboxyltransferase N-terminal" evidence="6">
    <location>
        <begin position="29"/>
        <end position="284"/>
    </location>
</feature>
<dbReference type="Proteomes" id="UP001324427">
    <property type="component" value="Unassembled WGS sequence"/>
</dbReference>
<evidence type="ECO:0000259" key="7">
    <source>
        <dbReference type="PROSITE" id="PS50989"/>
    </source>
</evidence>
<evidence type="ECO:0000256" key="1">
    <source>
        <dbReference type="ARBA" id="ARBA00025711"/>
    </source>
</evidence>
<dbReference type="InterPro" id="IPR045190">
    <property type="entry name" value="MCCB/AccD1-like"/>
</dbReference>
<dbReference type="PROSITE" id="PS50989">
    <property type="entry name" value="COA_CT_CTER"/>
    <property type="match status" value="1"/>
</dbReference>
<comment type="caution">
    <text evidence="8">The sequence shown here is derived from an EMBL/GenBank/DDBJ whole genome shotgun (WGS) entry which is preliminary data.</text>
</comment>
<comment type="catalytic activity">
    <reaction evidence="5">
        <text>3-methylbut-2-enoyl-CoA + hydrogencarbonate + ATP = 3-methyl-(2E)-glutaconyl-CoA + ADP + phosphate + H(+)</text>
        <dbReference type="Rhea" id="RHEA:13589"/>
        <dbReference type="ChEBI" id="CHEBI:15378"/>
        <dbReference type="ChEBI" id="CHEBI:17544"/>
        <dbReference type="ChEBI" id="CHEBI:30616"/>
        <dbReference type="ChEBI" id="CHEBI:43474"/>
        <dbReference type="ChEBI" id="CHEBI:57344"/>
        <dbReference type="ChEBI" id="CHEBI:57346"/>
        <dbReference type="ChEBI" id="CHEBI:456216"/>
        <dbReference type="EC" id="6.4.1.4"/>
    </reaction>
</comment>
<evidence type="ECO:0000256" key="3">
    <source>
        <dbReference type="ARBA" id="ARBA00031237"/>
    </source>
</evidence>
<dbReference type="PANTHER" id="PTHR22855">
    <property type="entry name" value="ACETYL, PROPIONYL, PYRUVATE, AND GLUTACONYL CARBOXYLASE-RELATED"/>
    <property type="match status" value="1"/>
</dbReference>
<dbReference type="InterPro" id="IPR011763">
    <property type="entry name" value="COA_CT_C"/>
</dbReference>
<comment type="pathway">
    <text evidence="1">Amino-acid degradation; L-leucine degradation; (S)-3-hydroxy-3-methylglutaryl-CoA from 3-isovaleryl-CoA: step 2/3.</text>
</comment>
<feature type="domain" description="CoA carboxyltransferase C-terminal" evidence="7">
    <location>
        <begin position="298"/>
        <end position="544"/>
    </location>
</feature>